<dbReference type="Pfam" id="PF00534">
    <property type="entry name" value="Glycos_transf_1"/>
    <property type="match status" value="1"/>
</dbReference>
<keyword evidence="4" id="KW-1185">Reference proteome</keyword>
<gene>
    <name evidence="3" type="ORF">FYJ33_10385</name>
</gene>
<protein>
    <submittedName>
        <fullName evidence="3">Glycosyltransferase family 4 protein</fullName>
    </submittedName>
</protein>
<dbReference type="InterPro" id="IPR028098">
    <property type="entry name" value="Glyco_trans_4-like_N"/>
</dbReference>
<dbReference type="InterPro" id="IPR001296">
    <property type="entry name" value="Glyco_trans_1"/>
</dbReference>
<dbReference type="GO" id="GO:0016757">
    <property type="term" value="F:glycosyltransferase activity"/>
    <property type="evidence" value="ECO:0007669"/>
    <property type="project" value="InterPro"/>
</dbReference>
<sequence length="367" mass="42205">MKVKKILHIVATNKLSGAEKVVSDICTNLDNNYTPIVICAGDPLRKYYEEKGIKVYCADISGLKLSEIKKIKKVVESEQIDIIHGHDVKASIGGYLAGRSRGIPVVSHMHTPYEWMKGRGPLKYIDRFFRRKYALSIACSKEVKNYYLEHNNSVDAEKVIYMDNSFNFNEFNKYKIADKDEFKSKFNIKDSIYVFGFLGRLLEIKGADLMIEAFNEIKNKAADSVLLIVGDGEERKRLENLVKQFNIEDRVIFAGYQKNVYDYMNVFDCFILPSVREGLPMAVLEAMAMKKPVISTPVSGLKNLITQEYNGLILDERTKKKLADAMLRMYSDKDMADKIAENAYSYILDKYNINKYMQQLQEIYNKI</sequence>
<organism evidence="3 4">
    <name type="scientific">Inconstantimicrobium porci</name>
    <dbReference type="NCBI Taxonomy" id="2652291"/>
    <lineage>
        <taxon>Bacteria</taxon>
        <taxon>Bacillati</taxon>
        <taxon>Bacillota</taxon>
        <taxon>Clostridia</taxon>
        <taxon>Eubacteriales</taxon>
        <taxon>Clostridiaceae</taxon>
        <taxon>Inconstantimicrobium</taxon>
    </lineage>
</organism>
<dbReference type="PANTHER" id="PTHR12526">
    <property type="entry name" value="GLYCOSYLTRANSFERASE"/>
    <property type="match status" value="1"/>
</dbReference>
<dbReference type="Pfam" id="PF13439">
    <property type="entry name" value="Glyco_transf_4"/>
    <property type="match status" value="1"/>
</dbReference>
<comment type="caution">
    <text evidence="3">The sequence shown here is derived from an EMBL/GenBank/DDBJ whole genome shotgun (WGS) entry which is preliminary data.</text>
</comment>
<evidence type="ECO:0000313" key="3">
    <source>
        <dbReference type="EMBL" id="MSR91798.1"/>
    </source>
</evidence>
<keyword evidence="3" id="KW-0808">Transferase</keyword>
<dbReference type="AlphaFoldDB" id="A0A7X2MZ73"/>
<dbReference type="CDD" id="cd03801">
    <property type="entry name" value="GT4_PimA-like"/>
    <property type="match status" value="1"/>
</dbReference>
<proteinExistence type="predicted"/>
<reference evidence="3 4" key="1">
    <citation type="submission" date="2019-08" db="EMBL/GenBank/DDBJ databases">
        <title>In-depth cultivation of the pig gut microbiome towards novel bacterial diversity and tailored functional studies.</title>
        <authorList>
            <person name="Wylensek D."/>
            <person name="Hitch T.C.A."/>
            <person name="Clavel T."/>
        </authorList>
    </citation>
    <scope>NUCLEOTIDE SEQUENCE [LARGE SCALE GENOMIC DNA]</scope>
    <source>
        <strain evidence="3 4">WCA-383-APC-5B</strain>
    </source>
</reference>
<dbReference type="EMBL" id="VULX01000015">
    <property type="protein sequence ID" value="MSR91798.1"/>
    <property type="molecule type" value="Genomic_DNA"/>
</dbReference>
<name>A0A7X2MZ73_9CLOT</name>
<dbReference type="SUPFAM" id="SSF53756">
    <property type="entry name" value="UDP-Glycosyltransferase/glycogen phosphorylase"/>
    <property type="match status" value="1"/>
</dbReference>
<evidence type="ECO:0000259" key="1">
    <source>
        <dbReference type="Pfam" id="PF00534"/>
    </source>
</evidence>
<evidence type="ECO:0000313" key="4">
    <source>
        <dbReference type="Proteomes" id="UP000460287"/>
    </source>
</evidence>
<dbReference type="PANTHER" id="PTHR12526:SF630">
    <property type="entry name" value="GLYCOSYLTRANSFERASE"/>
    <property type="match status" value="1"/>
</dbReference>
<evidence type="ECO:0000259" key="2">
    <source>
        <dbReference type="Pfam" id="PF13439"/>
    </source>
</evidence>
<dbReference type="Proteomes" id="UP000460287">
    <property type="component" value="Unassembled WGS sequence"/>
</dbReference>
<dbReference type="Gene3D" id="3.40.50.2000">
    <property type="entry name" value="Glycogen Phosphorylase B"/>
    <property type="match status" value="2"/>
</dbReference>
<dbReference type="RefSeq" id="WP_154531696.1">
    <property type="nucleotide sequence ID" value="NZ_JAQXTV010000207.1"/>
</dbReference>
<feature type="domain" description="Glycosyl transferase family 1" evidence="1">
    <location>
        <begin position="178"/>
        <end position="345"/>
    </location>
</feature>
<accession>A0A7X2MZ73</accession>
<feature type="domain" description="Glycosyltransferase subfamily 4-like N-terminal" evidence="2">
    <location>
        <begin position="16"/>
        <end position="160"/>
    </location>
</feature>